<evidence type="ECO:0000313" key="3">
    <source>
        <dbReference type="EMBL" id="ELP88942.1"/>
    </source>
</evidence>
<feature type="non-terminal residue" evidence="3">
    <location>
        <position position="536"/>
    </location>
</feature>
<dbReference type="SMART" id="SM00324">
    <property type="entry name" value="RhoGAP"/>
    <property type="match status" value="1"/>
</dbReference>
<dbReference type="CDD" id="cd00159">
    <property type="entry name" value="RhoGAP"/>
    <property type="match status" value="1"/>
</dbReference>
<organism evidence="3 4">
    <name type="scientific">Entamoeba invadens IP1</name>
    <dbReference type="NCBI Taxonomy" id="370355"/>
    <lineage>
        <taxon>Eukaryota</taxon>
        <taxon>Amoebozoa</taxon>
        <taxon>Evosea</taxon>
        <taxon>Archamoebae</taxon>
        <taxon>Mastigamoebida</taxon>
        <taxon>Entamoebidae</taxon>
        <taxon>Entamoeba</taxon>
    </lineage>
</organism>
<evidence type="ECO:0000259" key="2">
    <source>
        <dbReference type="PROSITE" id="PS50238"/>
    </source>
</evidence>
<keyword evidence="4" id="KW-1185">Reference proteome</keyword>
<dbReference type="KEGG" id="eiv:EIN_490010"/>
<reference evidence="3 4" key="1">
    <citation type="submission" date="2012-10" db="EMBL/GenBank/DDBJ databases">
        <authorList>
            <person name="Zafar N."/>
            <person name="Inman J."/>
            <person name="Hall N."/>
            <person name="Lorenzi H."/>
            <person name="Caler E."/>
        </authorList>
    </citation>
    <scope>NUCLEOTIDE SEQUENCE [LARGE SCALE GENOMIC DNA]</scope>
    <source>
        <strain evidence="3 4">IP1</strain>
    </source>
</reference>
<dbReference type="SUPFAM" id="SSF48350">
    <property type="entry name" value="GTPase activation domain, GAP"/>
    <property type="match status" value="1"/>
</dbReference>
<dbReference type="EMBL" id="KB206684">
    <property type="protein sequence ID" value="ELP88942.1"/>
    <property type="molecule type" value="Genomic_DNA"/>
</dbReference>
<dbReference type="GO" id="GO:0007165">
    <property type="term" value="P:signal transduction"/>
    <property type="evidence" value="ECO:0007669"/>
    <property type="project" value="InterPro"/>
</dbReference>
<dbReference type="VEuPathDB" id="AmoebaDB:EIN_490010"/>
<proteinExistence type="predicted"/>
<dbReference type="InterPro" id="IPR008936">
    <property type="entry name" value="Rho_GTPase_activation_prot"/>
</dbReference>
<evidence type="ECO:0000256" key="1">
    <source>
        <dbReference type="SAM" id="MobiDB-lite"/>
    </source>
</evidence>
<dbReference type="PANTHER" id="PTHR23179">
    <property type="entry name" value="T-CELL ACTIVATION RHO GTPASE ACTIVATING PROTEIN-RELATED"/>
    <property type="match status" value="1"/>
</dbReference>
<protein>
    <recommendedName>
        <fullName evidence="2">Rho-GAP domain-containing protein</fullName>
    </recommendedName>
</protein>
<dbReference type="GO" id="GO:0005096">
    <property type="term" value="F:GTPase activator activity"/>
    <property type="evidence" value="ECO:0007669"/>
    <property type="project" value="TreeGrafter"/>
</dbReference>
<gene>
    <name evidence="3" type="ORF">EIN_490010</name>
</gene>
<dbReference type="GeneID" id="14887972"/>
<sequence length="536" mass="61631">MSSPKIGMKLVDESFLFWDKQLKFVKRIGTLSEKFSEEMTSHANFLEEFVVSLNPKPVHIDIPSFTTIIEGFRSICDTFVFFQKQVQDLLVNPTKLVNSNLEIFKKIPKDSKKSQIDEMTAFQNHKIDEYLKVQTPLFFLDYFTIFTSLYQVGSTYLPNTSKYSEIYNRTVKNNLKQSEQTTEKNVIYLQPLENILQNESRTNRQMPRSIEELIKTLYVRGAYTKGIFRENTFANKETIDKLTLSIGFLDMTDQPPEVCAAVLKSYFRSMPDPLVDIETGNTICETWEDDKKFGVKEKLLGANALVQSLSPAHLSLFRNVMKLCFKIHMYKDANLMDAKNLSVCIAPSLVRLAEETFDKTKKLISFIEFVITNYPNLFPDDVDKDLYRRTFAPNMMRPMRAADTNGTDQKSLLIQEMKAKNSNDPTLCCLSPRIKFDQADKKDTMSSLSLVRRKTITSRPVNCQVDFNARKHSNSISSKTQKRDDLGEKKNEKDDSGTDSDNTVSPIKSPRRDKPDHRKSKLSASVVAFTKKLHRK</sequence>
<dbReference type="Pfam" id="PF00620">
    <property type="entry name" value="RhoGAP"/>
    <property type="match status" value="1"/>
</dbReference>
<dbReference type="InterPro" id="IPR000198">
    <property type="entry name" value="RhoGAP_dom"/>
</dbReference>
<name>A0A0A1U3Y1_ENTIV</name>
<feature type="compositionally biased region" description="Basic and acidic residues" evidence="1">
    <location>
        <begin position="481"/>
        <end position="496"/>
    </location>
</feature>
<evidence type="ECO:0000313" key="4">
    <source>
        <dbReference type="Proteomes" id="UP000014680"/>
    </source>
</evidence>
<dbReference type="RefSeq" id="XP_004255713.1">
    <property type="nucleotide sequence ID" value="XM_004255665.1"/>
</dbReference>
<dbReference type="AlphaFoldDB" id="A0A0A1U3Y1"/>
<feature type="region of interest" description="Disordered" evidence="1">
    <location>
        <begin position="465"/>
        <end position="536"/>
    </location>
</feature>
<accession>A0A0A1U3Y1</accession>
<dbReference type="Gene3D" id="1.10.555.10">
    <property type="entry name" value="Rho GTPase activation protein"/>
    <property type="match status" value="1"/>
</dbReference>
<dbReference type="OrthoDB" id="9994905at2759"/>
<dbReference type="PROSITE" id="PS50238">
    <property type="entry name" value="RHOGAP"/>
    <property type="match status" value="1"/>
</dbReference>
<dbReference type="Proteomes" id="UP000014680">
    <property type="component" value="Unassembled WGS sequence"/>
</dbReference>
<dbReference type="PANTHER" id="PTHR23179:SF3">
    <property type="entry name" value="RHO GTPASE-ACTIVATING PROTEIN 20"/>
    <property type="match status" value="1"/>
</dbReference>
<feature type="domain" description="Rho-GAP" evidence="2">
    <location>
        <begin position="190"/>
        <end position="378"/>
    </location>
</feature>